<dbReference type="NCBIfam" id="TIGR02490">
    <property type="entry name" value="flgF"/>
    <property type="match status" value="1"/>
</dbReference>
<dbReference type="SUPFAM" id="SSF117143">
    <property type="entry name" value="Flagellar hook protein flgE"/>
    <property type="match status" value="1"/>
</dbReference>
<dbReference type="InterPro" id="IPR037925">
    <property type="entry name" value="FlgE/F/G-like"/>
</dbReference>
<evidence type="ECO:0000256" key="2">
    <source>
        <dbReference type="ARBA" id="ARBA00009677"/>
    </source>
</evidence>
<evidence type="ECO:0000259" key="8">
    <source>
        <dbReference type="Pfam" id="PF22692"/>
    </source>
</evidence>
<evidence type="ECO:0000259" key="7">
    <source>
        <dbReference type="Pfam" id="PF07559"/>
    </source>
</evidence>
<dbReference type="PANTHER" id="PTHR30435:SF1">
    <property type="entry name" value="FLAGELLAR HOOK PROTEIN FLGE"/>
    <property type="match status" value="1"/>
</dbReference>
<keyword evidence="3 4" id="KW-0975">Bacterial flagellum</keyword>
<dbReference type="AlphaFoldDB" id="A0A0R0DJQ3"/>
<dbReference type="RefSeq" id="WP_057636956.1">
    <property type="nucleotide sequence ID" value="NZ_LDJM01000010.1"/>
</dbReference>
<keyword evidence="9" id="KW-0966">Cell projection</keyword>
<dbReference type="GO" id="GO:0030694">
    <property type="term" value="C:bacterial-type flagellum basal body, rod"/>
    <property type="evidence" value="ECO:0007669"/>
    <property type="project" value="UniProtKB-UniRule"/>
</dbReference>
<feature type="domain" description="Flagellar basal-body/hook protein C-terminal" evidence="6">
    <location>
        <begin position="346"/>
        <end position="385"/>
    </location>
</feature>
<evidence type="ECO:0000259" key="6">
    <source>
        <dbReference type="Pfam" id="PF06429"/>
    </source>
</evidence>
<name>A0A0R0DJQ3_9GAMM</name>
<proteinExistence type="inferred from homology"/>
<dbReference type="Gene3D" id="2.60.98.20">
    <property type="entry name" value="Flagellar hook protein FlgE"/>
    <property type="match status" value="1"/>
</dbReference>
<dbReference type="STRING" id="336566.ABB30_03635"/>
<keyword evidence="10" id="KW-1185">Reference proteome</keyword>
<evidence type="ECO:0000256" key="3">
    <source>
        <dbReference type="ARBA" id="ARBA00023143"/>
    </source>
</evidence>
<feature type="domain" description="Flagellar hook protein FlgE/F/G-like D1" evidence="8">
    <location>
        <begin position="74"/>
        <end position="117"/>
    </location>
</feature>
<keyword evidence="9" id="KW-0969">Cilium</keyword>
<dbReference type="Proteomes" id="UP000050956">
    <property type="component" value="Unassembled WGS sequence"/>
</dbReference>
<dbReference type="InterPro" id="IPR020013">
    <property type="entry name" value="Flagellar_FlgE/F/G"/>
</dbReference>
<dbReference type="Pfam" id="PF22692">
    <property type="entry name" value="LlgE_F_G_D1"/>
    <property type="match status" value="1"/>
</dbReference>
<accession>A0A0R0DJQ3</accession>
<evidence type="ECO:0000256" key="1">
    <source>
        <dbReference type="ARBA" id="ARBA00004117"/>
    </source>
</evidence>
<evidence type="ECO:0000313" key="9">
    <source>
        <dbReference type="EMBL" id="KRG78417.1"/>
    </source>
</evidence>
<evidence type="ECO:0000313" key="10">
    <source>
        <dbReference type="Proteomes" id="UP000050956"/>
    </source>
</evidence>
<dbReference type="InterPro" id="IPR019776">
    <property type="entry name" value="Flagellar_basal_body_rod_CS"/>
</dbReference>
<evidence type="ECO:0000256" key="4">
    <source>
        <dbReference type="RuleBase" id="RU362116"/>
    </source>
</evidence>
<dbReference type="Pfam" id="PF07559">
    <property type="entry name" value="FlgE_D2"/>
    <property type="match status" value="1"/>
</dbReference>
<dbReference type="GO" id="GO:0005829">
    <property type="term" value="C:cytosol"/>
    <property type="evidence" value="ECO:0007669"/>
    <property type="project" value="TreeGrafter"/>
</dbReference>
<comment type="subunit">
    <text evidence="4">The basal body constitutes a major portion of the flagellar organelle and consists of five rings (E,L,P,S, and M) mounted on a central rod. The rod consists of about 26 subunits of FlgG in the distal portion, and FlgB, FlgC and FlgF are thought to build up the proximal portion of the rod with about 6 subunits each.</text>
</comment>
<dbReference type="Pfam" id="PF06429">
    <property type="entry name" value="Flg_bbr_C"/>
    <property type="match status" value="1"/>
</dbReference>
<keyword evidence="9" id="KW-0282">Flagellum</keyword>
<dbReference type="InterPro" id="IPR053967">
    <property type="entry name" value="LlgE_F_G-like_D1"/>
</dbReference>
<dbReference type="GO" id="GO:0071978">
    <property type="term" value="P:bacterial-type flagellum-dependent swarming motility"/>
    <property type="evidence" value="ECO:0007669"/>
    <property type="project" value="TreeGrafter"/>
</dbReference>
<dbReference type="InterPro" id="IPR037058">
    <property type="entry name" value="Falgellar_hook_FlgE_sf"/>
</dbReference>
<dbReference type="Pfam" id="PF00460">
    <property type="entry name" value="Flg_bb_rod"/>
    <property type="match status" value="1"/>
</dbReference>
<feature type="domain" description="Flagellar basal body rod protein N-terminal" evidence="5">
    <location>
        <begin position="7"/>
        <end position="35"/>
    </location>
</feature>
<dbReference type="PATRIC" id="fig|336566.3.peg.57"/>
<dbReference type="InterPro" id="IPR010930">
    <property type="entry name" value="Flg_bb/hook_C_dom"/>
</dbReference>
<evidence type="ECO:0000259" key="5">
    <source>
        <dbReference type="Pfam" id="PF00460"/>
    </source>
</evidence>
<feature type="domain" description="Flagellar hook protein FlgE D2" evidence="7">
    <location>
        <begin position="151"/>
        <end position="270"/>
    </location>
</feature>
<dbReference type="InterPro" id="IPR011491">
    <property type="entry name" value="FlgE_D2"/>
</dbReference>
<sequence>MFQALFTSLSGLFSFSRSLNTVSNNVSNMNTPGFRGSDSFFANIEGNLGTRIVGEDLRTVAGDARQTGNATDLAVDGEGYFVLRDPQGALYYTRAGQFRFNDDGILVDSVNNYEVMAIGPSGSLDIISIEGLRTVGAVPTTGVHVSGNLVPVSNSATVPATPVDLNSITVYDASGTARVLKMQFSRAASQIPGSFDVVVQDDTGATLGTGEVRFSVQGLPQAGYSTMDIVLPSAAGDQTITFDFGTPGAFNGMTSQSGTPSGLSAKVDDGHGVLPITSMKFDDKGVLQLVYSTTEKRSGGQVALALFANESALKLSGGRVVSGVDPSQRELGAPGAGRYGKIAGSSLEMSNIDLTREFADMIIIQRGYQASSRVMTVSNEMIEQLYNSTRGGS</sequence>
<gene>
    <name evidence="9" type="ORF">ABB30_03635</name>
</gene>
<comment type="caution">
    <text evidence="9">The sequence shown here is derived from an EMBL/GenBank/DDBJ whole genome shotgun (WGS) entry which is preliminary data.</text>
</comment>
<dbReference type="GO" id="GO:0009424">
    <property type="term" value="C:bacterial-type flagellum hook"/>
    <property type="evidence" value="ECO:0007669"/>
    <property type="project" value="TreeGrafter"/>
</dbReference>
<protein>
    <recommendedName>
        <fullName evidence="4">Flagellar basal-body rod protein FlgF</fullName>
    </recommendedName>
</protein>
<dbReference type="InterPro" id="IPR001444">
    <property type="entry name" value="Flag_bb_rod_N"/>
</dbReference>
<dbReference type="PANTHER" id="PTHR30435">
    <property type="entry name" value="FLAGELLAR PROTEIN"/>
    <property type="match status" value="1"/>
</dbReference>
<dbReference type="OrthoDB" id="8578401at2"/>
<dbReference type="InterPro" id="IPR012836">
    <property type="entry name" value="FlgF"/>
</dbReference>
<organism evidence="9 10">
    <name type="scientific">Stenotrophomonas ginsengisoli</name>
    <dbReference type="NCBI Taxonomy" id="336566"/>
    <lineage>
        <taxon>Bacteria</taxon>
        <taxon>Pseudomonadati</taxon>
        <taxon>Pseudomonadota</taxon>
        <taxon>Gammaproteobacteria</taxon>
        <taxon>Lysobacterales</taxon>
        <taxon>Lysobacteraceae</taxon>
        <taxon>Stenotrophomonas</taxon>
    </lineage>
</organism>
<reference evidence="9 10" key="1">
    <citation type="submission" date="2015-05" db="EMBL/GenBank/DDBJ databases">
        <title>Genome sequencing and analysis of members of genus Stenotrophomonas.</title>
        <authorList>
            <person name="Patil P.P."/>
            <person name="Midha S."/>
            <person name="Patil P.B."/>
        </authorList>
    </citation>
    <scope>NUCLEOTIDE SEQUENCE [LARGE SCALE GENOMIC DNA]</scope>
    <source>
        <strain evidence="9 10">DSM 24757</strain>
    </source>
</reference>
<comment type="subcellular location">
    <subcellularLocation>
        <location evidence="1 4">Bacterial flagellum basal body</location>
    </subcellularLocation>
</comment>
<comment type="similarity">
    <text evidence="2 4">Belongs to the flagella basal body rod proteins family.</text>
</comment>
<dbReference type="NCBIfam" id="TIGR03506">
    <property type="entry name" value="FlgEFG_subfam"/>
    <property type="match status" value="1"/>
</dbReference>
<dbReference type="PROSITE" id="PS00588">
    <property type="entry name" value="FLAGELLA_BB_ROD"/>
    <property type="match status" value="1"/>
</dbReference>
<dbReference type="EMBL" id="LDJM01000010">
    <property type="protein sequence ID" value="KRG78417.1"/>
    <property type="molecule type" value="Genomic_DNA"/>
</dbReference>